<reference evidence="4" key="1">
    <citation type="submission" date="2022-05" db="EMBL/GenBank/DDBJ databases">
        <authorList>
            <person name="Oliphant S.A."/>
            <person name="Watson-Haigh N.S."/>
            <person name="Sumby K.M."/>
            <person name="Gardner J.M."/>
            <person name="Jiranek V."/>
        </authorList>
    </citation>
    <scope>NUCLEOTIDE SEQUENCE</scope>
    <source>
        <strain evidence="4">KI4_A6</strain>
    </source>
</reference>
<feature type="compositionally biased region" description="Polar residues" evidence="2">
    <location>
        <begin position="12"/>
        <end position="29"/>
    </location>
</feature>
<dbReference type="Proteomes" id="UP001056164">
    <property type="component" value="Chromosome"/>
</dbReference>
<proteinExistence type="predicted"/>
<keyword evidence="3" id="KW-0472">Membrane</keyword>
<evidence type="ECO:0000313" key="5">
    <source>
        <dbReference type="Proteomes" id="UP001056164"/>
    </source>
</evidence>
<protein>
    <recommendedName>
        <fullName evidence="6">Cell division protein FtsL</fullName>
    </recommendedName>
</protein>
<sequence length="123" mass="14188">MAQNGLAERQRQISSNQNSRTNRHQQQGRQPVPHLRLSAFEKTIMVTGVCLMVMLMITVVSAKNQLNHSQRTLQNVTTKNTRLNRQNQIYRQELDSREVKAINHVVKQDKLSIADSNVRNVTR</sequence>
<evidence type="ECO:0000256" key="1">
    <source>
        <dbReference type="SAM" id="Coils"/>
    </source>
</evidence>
<feature type="coiled-coil region" evidence="1">
    <location>
        <begin position="66"/>
        <end position="93"/>
    </location>
</feature>
<accession>A0ABY5BWM4</accession>
<dbReference type="RefSeq" id="WP_252795384.1">
    <property type="nucleotide sequence ID" value="NZ_CP097121.1"/>
</dbReference>
<keyword evidence="1" id="KW-0175">Coiled coil</keyword>
<gene>
    <name evidence="4" type="ORF">M3M37_01405</name>
</gene>
<dbReference type="EMBL" id="CP097121">
    <property type="protein sequence ID" value="USS90890.1"/>
    <property type="molecule type" value="Genomic_DNA"/>
</dbReference>
<organism evidence="4 5">
    <name type="scientific">Fructilactobacillus carniphilus</name>
    <dbReference type="NCBI Taxonomy" id="2940297"/>
    <lineage>
        <taxon>Bacteria</taxon>
        <taxon>Bacillati</taxon>
        <taxon>Bacillota</taxon>
        <taxon>Bacilli</taxon>
        <taxon>Lactobacillales</taxon>
        <taxon>Lactobacillaceae</taxon>
        <taxon>Fructilactobacillus</taxon>
    </lineage>
</organism>
<evidence type="ECO:0008006" key="6">
    <source>
        <dbReference type="Google" id="ProtNLM"/>
    </source>
</evidence>
<feature type="region of interest" description="Disordered" evidence="2">
    <location>
        <begin position="1"/>
        <end position="34"/>
    </location>
</feature>
<feature type="transmembrane region" description="Helical" evidence="3">
    <location>
        <begin position="43"/>
        <end position="62"/>
    </location>
</feature>
<evidence type="ECO:0000256" key="2">
    <source>
        <dbReference type="SAM" id="MobiDB-lite"/>
    </source>
</evidence>
<keyword evidence="3" id="KW-0812">Transmembrane</keyword>
<evidence type="ECO:0000256" key="3">
    <source>
        <dbReference type="SAM" id="Phobius"/>
    </source>
</evidence>
<keyword evidence="5" id="KW-1185">Reference proteome</keyword>
<name>A0ABY5BWM4_9LACO</name>
<evidence type="ECO:0000313" key="4">
    <source>
        <dbReference type="EMBL" id="USS90890.1"/>
    </source>
</evidence>
<keyword evidence="3" id="KW-1133">Transmembrane helix</keyword>